<dbReference type="AlphaFoldDB" id="A0A1C4GMX8"/>
<dbReference type="EMBL" id="FMBC01000090">
    <property type="protein sequence ID" value="SCC69516.1"/>
    <property type="molecule type" value="Genomic_DNA"/>
</dbReference>
<protein>
    <submittedName>
        <fullName evidence="1">Uncharacterized protein</fullName>
    </submittedName>
</protein>
<keyword evidence="2" id="KW-1185">Reference proteome</keyword>
<proteinExistence type="predicted"/>
<name>A0A1C4GMX8_9ENTR</name>
<accession>A0A1C4GMX8</accession>
<dbReference type="Proteomes" id="UP000198515">
    <property type="component" value="Unassembled WGS sequence"/>
</dbReference>
<sequence length="336" mass="35530">PVMDLMDGKNMFQSCCFRYRKKRPGPFPKSAAVVAKTGGNVVAAGFLMMALNASSVAAGDELAGAYTRLVLLAASDDINVSSFRSGGIRYSSYALPRESAPLWGTDNLTLSGSLRAGWLDVRSAETLNVDGGTAVLHPRWTAGSLGGGALIRYSITPSLTLKGGLEGGVISLKNRSRLTGGQSGAYHSGMKDQGLLDWSADLVRVSPSVGVRFQQPVSDRDCLTLDSRLTWHILFPVAGDKGNTGRGAGTWSFRTEYRFADVFAIAGSPVDILLSEQPGGFWGRGYRDIDFGFITETGIAAEVPVPVGGATYRLRLGAGWLVNDTGTGVSVILGLD</sequence>
<feature type="non-terminal residue" evidence="1">
    <location>
        <position position="1"/>
    </location>
</feature>
<organism evidence="1 2">
    <name type="scientific">Kosakonia oryziphila</name>
    <dbReference type="NCBI Taxonomy" id="1005667"/>
    <lineage>
        <taxon>Bacteria</taxon>
        <taxon>Pseudomonadati</taxon>
        <taxon>Pseudomonadota</taxon>
        <taxon>Gammaproteobacteria</taxon>
        <taxon>Enterobacterales</taxon>
        <taxon>Enterobacteriaceae</taxon>
        <taxon>Kosakonia</taxon>
    </lineage>
</organism>
<gene>
    <name evidence="1" type="ORF">GA0061070_10906</name>
</gene>
<reference evidence="2" key="1">
    <citation type="submission" date="2016-08" db="EMBL/GenBank/DDBJ databases">
        <authorList>
            <person name="Varghese N."/>
            <person name="Submissions Spin"/>
        </authorList>
    </citation>
    <scope>NUCLEOTIDE SEQUENCE [LARGE SCALE GENOMIC DNA]</scope>
    <source>
        <strain evidence="2">REICA_142</strain>
    </source>
</reference>
<evidence type="ECO:0000313" key="2">
    <source>
        <dbReference type="Proteomes" id="UP000198515"/>
    </source>
</evidence>
<evidence type="ECO:0000313" key="1">
    <source>
        <dbReference type="EMBL" id="SCC69516.1"/>
    </source>
</evidence>